<gene>
    <name evidence="9" type="ORF">IXC47_03420</name>
</gene>
<feature type="transmembrane region" description="Helical" evidence="7">
    <location>
        <begin position="220"/>
        <end position="243"/>
    </location>
</feature>
<feature type="transmembrane region" description="Helical" evidence="7">
    <location>
        <begin position="12"/>
        <end position="30"/>
    </location>
</feature>
<evidence type="ECO:0000256" key="2">
    <source>
        <dbReference type="ARBA" id="ARBA00022448"/>
    </source>
</evidence>
<feature type="transmembrane region" description="Helical" evidence="7">
    <location>
        <begin position="171"/>
        <end position="191"/>
    </location>
</feature>
<feature type="transmembrane region" description="Helical" evidence="7">
    <location>
        <begin position="107"/>
        <end position="127"/>
    </location>
</feature>
<comment type="subcellular location">
    <subcellularLocation>
        <location evidence="1">Cell membrane</location>
        <topology evidence="1">Multi-pass membrane protein</topology>
    </subcellularLocation>
</comment>
<dbReference type="EMBL" id="JADOEL010000002">
    <property type="protein sequence ID" value="MBF8176729.1"/>
    <property type="molecule type" value="Genomic_DNA"/>
</dbReference>
<feature type="transmembrane region" description="Helical" evidence="7">
    <location>
        <begin position="80"/>
        <end position="101"/>
    </location>
</feature>
<dbReference type="InterPro" id="IPR036259">
    <property type="entry name" value="MFS_trans_sf"/>
</dbReference>
<protein>
    <submittedName>
        <fullName evidence="9">MFS transporter</fullName>
    </submittedName>
</protein>
<reference evidence="9 10" key="1">
    <citation type="submission" date="2020-11" db="EMBL/GenBank/DDBJ databases">
        <title>WGS of Herminiimonas contaminans strain Marseille-Q4544 isolated from planarians Schmidtea mediterranea.</title>
        <authorList>
            <person name="Kangale L."/>
        </authorList>
    </citation>
    <scope>NUCLEOTIDE SEQUENCE [LARGE SCALE GENOMIC DNA]</scope>
    <source>
        <strain evidence="9 10">Marseille-Q4544</strain>
    </source>
</reference>
<dbReference type="Proteomes" id="UP000657372">
    <property type="component" value="Unassembled WGS sequence"/>
</dbReference>
<dbReference type="PANTHER" id="PTHR23513">
    <property type="entry name" value="INTEGRAL MEMBRANE EFFLUX PROTEIN-RELATED"/>
    <property type="match status" value="1"/>
</dbReference>
<keyword evidence="4 7" id="KW-0812">Transmembrane</keyword>
<keyword evidence="6 7" id="KW-0472">Membrane</keyword>
<dbReference type="RefSeq" id="WP_195874699.1">
    <property type="nucleotide sequence ID" value="NZ_JADOEL010000002.1"/>
</dbReference>
<feature type="transmembrane region" description="Helical" evidence="7">
    <location>
        <begin position="377"/>
        <end position="395"/>
    </location>
</feature>
<name>A0ABS0ERP5_9BURK</name>
<dbReference type="PANTHER" id="PTHR23513:SF11">
    <property type="entry name" value="STAPHYLOFERRIN A TRANSPORTER"/>
    <property type="match status" value="1"/>
</dbReference>
<accession>A0ABS0ERP5</accession>
<keyword evidence="2" id="KW-0813">Transport</keyword>
<sequence>MANSSFSPLHNKLFRALWLATVASNIGTWMHDVGAGWMMTSLSTDPFMVALVQAATSLPMFLFALPSGVLADIIDRRKYLLFAQFWMLITAAVLSALAFVGMVTPEILLAATFFLGVGAAMAAPPFQAIVPDLVAKEDLAAAVALNSLGINISRAIGPALAGIILSFAGPAVVFTLNALSVLGVVAVLYFWQSPKKVQRLPAEHFLPAVRAGLRYVHAAPVLRVVLIRAVAFFVFGSAAWALLPLVARNGLALGAGGYGILLACIGLGAVVGALVLPGMRKRYSNDVLALGATLIFAASMLALAMMKSAVLLGVILLFSGFAWIAMLSILNVGAQRSSAGWVKARALAVYLVVFFGSMAAGSAIWGQTAGKLGTSNALIIAAVGMVLFCATALRWRLDLSPDLNLAPSKHLSKHDVGDGAAGPAHDSGPVMITVEYLVAPENQAEFKIAVQEMRRVRRRGGALTWGIFEDTVQPGRYIETFVVESWLEHLRQEDRFTENDKAITLRAHSFHIGPDAPRTEHFIAAV</sequence>
<feature type="transmembrane region" description="Helical" evidence="7">
    <location>
        <begin position="311"/>
        <end position="334"/>
    </location>
</feature>
<dbReference type="Gene3D" id="1.20.1250.20">
    <property type="entry name" value="MFS general substrate transporter like domains"/>
    <property type="match status" value="1"/>
</dbReference>
<keyword evidence="5 7" id="KW-1133">Transmembrane helix</keyword>
<feature type="domain" description="Major facilitator superfamily (MFS) profile" evidence="8">
    <location>
        <begin position="13"/>
        <end position="400"/>
    </location>
</feature>
<evidence type="ECO:0000259" key="8">
    <source>
        <dbReference type="PROSITE" id="PS50850"/>
    </source>
</evidence>
<dbReference type="PROSITE" id="PS50850">
    <property type="entry name" value="MFS"/>
    <property type="match status" value="1"/>
</dbReference>
<feature type="transmembrane region" description="Helical" evidence="7">
    <location>
        <begin position="287"/>
        <end position="305"/>
    </location>
</feature>
<dbReference type="InterPro" id="IPR010290">
    <property type="entry name" value="TM_effector"/>
</dbReference>
<dbReference type="SUPFAM" id="SSF103473">
    <property type="entry name" value="MFS general substrate transporter"/>
    <property type="match status" value="1"/>
</dbReference>
<organism evidence="9 10">
    <name type="scientific">Herminiimonas contaminans</name>
    <dbReference type="NCBI Taxonomy" id="1111140"/>
    <lineage>
        <taxon>Bacteria</taxon>
        <taxon>Pseudomonadati</taxon>
        <taxon>Pseudomonadota</taxon>
        <taxon>Betaproteobacteria</taxon>
        <taxon>Burkholderiales</taxon>
        <taxon>Oxalobacteraceae</taxon>
        <taxon>Herminiimonas</taxon>
    </lineage>
</organism>
<dbReference type="InterPro" id="IPR020846">
    <property type="entry name" value="MFS_dom"/>
</dbReference>
<evidence type="ECO:0000256" key="1">
    <source>
        <dbReference type="ARBA" id="ARBA00004651"/>
    </source>
</evidence>
<evidence type="ECO:0000256" key="7">
    <source>
        <dbReference type="SAM" id="Phobius"/>
    </source>
</evidence>
<dbReference type="Pfam" id="PF05977">
    <property type="entry name" value="MFS_3"/>
    <property type="match status" value="1"/>
</dbReference>
<keyword evidence="3" id="KW-1003">Cell membrane</keyword>
<proteinExistence type="predicted"/>
<keyword evidence="10" id="KW-1185">Reference proteome</keyword>
<feature type="transmembrane region" description="Helical" evidence="7">
    <location>
        <begin position="139"/>
        <end position="165"/>
    </location>
</feature>
<feature type="transmembrane region" description="Helical" evidence="7">
    <location>
        <begin position="255"/>
        <end position="275"/>
    </location>
</feature>
<evidence type="ECO:0000313" key="9">
    <source>
        <dbReference type="EMBL" id="MBF8176729.1"/>
    </source>
</evidence>
<evidence type="ECO:0000256" key="6">
    <source>
        <dbReference type="ARBA" id="ARBA00023136"/>
    </source>
</evidence>
<feature type="transmembrane region" description="Helical" evidence="7">
    <location>
        <begin position="50"/>
        <end position="73"/>
    </location>
</feature>
<comment type="caution">
    <text evidence="9">The sequence shown here is derived from an EMBL/GenBank/DDBJ whole genome shotgun (WGS) entry which is preliminary data.</text>
</comment>
<feature type="transmembrane region" description="Helical" evidence="7">
    <location>
        <begin position="346"/>
        <end position="365"/>
    </location>
</feature>
<evidence type="ECO:0000313" key="10">
    <source>
        <dbReference type="Proteomes" id="UP000657372"/>
    </source>
</evidence>
<evidence type="ECO:0000256" key="4">
    <source>
        <dbReference type="ARBA" id="ARBA00022692"/>
    </source>
</evidence>
<dbReference type="CDD" id="cd06173">
    <property type="entry name" value="MFS_MefA_like"/>
    <property type="match status" value="1"/>
</dbReference>
<evidence type="ECO:0000256" key="5">
    <source>
        <dbReference type="ARBA" id="ARBA00022989"/>
    </source>
</evidence>
<evidence type="ECO:0000256" key="3">
    <source>
        <dbReference type="ARBA" id="ARBA00022475"/>
    </source>
</evidence>